<gene>
    <name evidence="1" type="primary">pilM</name>
    <name evidence="1" type="ORF">KI810_15410</name>
</gene>
<dbReference type="PANTHER" id="PTHR32432">
    <property type="entry name" value="CELL DIVISION PROTEIN FTSA-RELATED"/>
    <property type="match status" value="1"/>
</dbReference>
<evidence type="ECO:0000313" key="1">
    <source>
        <dbReference type="EMBL" id="MBT0654439.1"/>
    </source>
</evidence>
<proteinExistence type="predicted"/>
<dbReference type="Proteomes" id="UP000756860">
    <property type="component" value="Unassembled WGS sequence"/>
</dbReference>
<keyword evidence="2" id="KW-1185">Reference proteome</keyword>
<dbReference type="InterPro" id="IPR005883">
    <property type="entry name" value="PilM"/>
</dbReference>
<protein>
    <submittedName>
        <fullName evidence="1">Pilus assembly protein PilM</fullName>
    </submittedName>
</protein>
<dbReference type="Gene3D" id="3.30.420.40">
    <property type="match status" value="2"/>
</dbReference>
<dbReference type="InterPro" id="IPR050696">
    <property type="entry name" value="FtsA/MreB"/>
</dbReference>
<dbReference type="Gene3D" id="3.30.1490.300">
    <property type="match status" value="1"/>
</dbReference>
<comment type="caution">
    <text evidence="1">The sequence shown here is derived from an EMBL/GenBank/DDBJ whole genome shotgun (WGS) entry which is preliminary data.</text>
</comment>
<reference evidence="1 2" key="1">
    <citation type="submission" date="2021-05" db="EMBL/GenBank/DDBJ databases">
        <title>The draft genome of Geobacter luticola JCM 17780.</title>
        <authorList>
            <person name="Xu Z."/>
            <person name="Masuda Y."/>
            <person name="Itoh H."/>
            <person name="Senoo K."/>
        </authorList>
    </citation>
    <scope>NUCLEOTIDE SEQUENCE [LARGE SCALE GENOMIC DNA]</scope>
    <source>
        <strain evidence="1 2">JCM 17780</strain>
    </source>
</reference>
<sequence length="308" mass="34118">MFFARRAIGLDLCQEGARLVLVSGKQSQPQLDEFRIAAFPAETVKISIREPNIINQGAFVATIRENYLQLLTGIKKVAVSLPDAAGRIVLVDLETRFKNKKEGADIIRWKLKKSFPFNVNDMHLDYQVIQEKETGEVEVLVFLIARQVIAQYEELLGEAGLEPNRIDFTTFNLYRLFAPRLELVENVAFVASYGGTFSILVFSGGTLTFYRSKELPGGGGDSARLFREINSSFLVFQDKHPGHEIEEVYCLCAREDADALTAVVGEATGRDPLLLDADRSITRRSGLAGDHAVTHLLNAAIGAATRNL</sequence>
<dbReference type="EMBL" id="JAHCVK010000010">
    <property type="protein sequence ID" value="MBT0654439.1"/>
    <property type="molecule type" value="Genomic_DNA"/>
</dbReference>
<accession>A0ABS5SGE4</accession>
<dbReference type="RefSeq" id="WP_214176445.1">
    <property type="nucleotide sequence ID" value="NZ_JAHCVK010000010.1"/>
</dbReference>
<evidence type="ECO:0000313" key="2">
    <source>
        <dbReference type="Proteomes" id="UP000756860"/>
    </source>
</evidence>
<organism evidence="1 2">
    <name type="scientific">Geomobilimonas luticola</name>
    <dbReference type="NCBI Taxonomy" id="1114878"/>
    <lineage>
        <taxon>Bacteria</taxon>
        <taxon>Pseudomonadati</taxon>
        <taxon>Thermodesulfobacteriota</taxon>
        <taxon>Desulfuromonadia</taxon>
        <taxon>Geobacterales</taxon>
        <taxon>Geobacteraceae</taxon>
        <taxon>Geomobilimonas</taxon>
    </lineage>
</organism>
<name>A0ABS5SGE4_9BACT</name>
<dbReference type="PANTHER" id="PTHR32432:SF3">
    <property type="entry name" value="ETHANOLAMINE UTILIZATION PROTEIN EUTJ"/>
    <property type="match status" value="1"/>
</dbReference>
<dbReference type="Pfam" id="PF11104">
    <property type="entry name" value="PilM_2"/>
    <property type="match status" value="1"/>
</dbReference>
<dbReference type="InterPro" id="IPR043129">
    <property type="entry name" value="ATPase_NBD"/>
</dbReference>
<dbReference type="SUPFAM" id="SSF53067">
    <property type="entry name" value="Actin-like ATPase domain"/>
    <property type="match status" value="1"/>
</dbReference>